<dbReference type="Pfam" id="PF05699">
    <property type="entry name" value="Dimer_Tnp_hAT"/>
    <property type="match status" value="1"/>
</dbReference>
<organism evidence="2 3">
    <name type="scientific">Puccinia sorghi</name>
    <dbReference type="NCBI Taxonomy" id="27349"/>
    <lineage>
        <taxon>Eukaryota</taxon>
        <taxon>Fungi</taxon>
        <taxon>Dikarya</taxon>
        <taxon>Basidiomycota</taxon>
        <taxon>Pucciniomycotina</taxon>
        <taxon>Pucciniomycetes</taxon>
        <taxon>Pucciniales</taxon>
        <taxon>Pucciniaceae</taxon>
        <taxon>Puccinia</taxon>
    </lineage>
</organism>
<proteinExistence type="predicted"/>
<dbReference type="PANTHER" id="PTHR23272">
    <property type="entry name" value="BED FINGER-RELATED"/>
    <property type="match status" value="1"/>
</dbReference>
<feature type="domain" description="HAT C-terminal dimerisation" evidence="1">
    <location>
        <begin position="6"/>
        <end position="74"/>
    </location>
</feature>
<name>A0A0L6VM52_9BASI</name>
<dbReference type="EMBL" id="LAVV01003983">
    <property type="protein sequence ID" value="KNZ61789.1"/>
    <property type="molecule type" value="Genomic_DNA"/>
</dbReference>
<reference evidence="2 3" key="1">
    <citation type="submission" date="2015-08" db="EMBL/GenBank/DDBJ databases">
        <title>Next Generation Sequencing and Analysis of the Genome of Puccinia sorghi L Schw, the Causal Agent of Maize Common Rust.</title>
        <authorList>
            <person name="Rochi L."/>
            <person name="Burguener G."/>
            <person name="Darino M."/>
            <person name="Turjanski A."/>
            <person name="Kreff E."/>
            <person name="Dieguez M.J."/>
            <person name="Sacco F."/>
        </authorList>
    </citation>
    <scope>NUCLEOTIDE SEQUENCE [LARGE SCALE GENOMIC DNA]</scope>
    <source>
        <strain evidence="2 3">RO10H11247</strain>
    </source>
</reference>
<keyword evidence="3" id="KW-1185">Reference proteome</keyword>
<evidence type="ECO:0000313" key="2">
    <source>
        <dbReference type="EMBL" id="KNZ61789.1"/>
    </source>
</evidence>
<evidence type="ECO:0000313" key="3">
    <source>
        <dbReference type="Proteomes" id="UP000037035"/>
    </source>
</evidence>
<dbReference type="AlphaFoldDB" id="A0A0L6VM52"/>
<dbReference type="GO" id="GO:0046983">
    <property type="term" value="F:protein dimerization activity"/>
    <property type="evidence" value="ECO:0007669"/>
    <property type="project" value="InterPro"/>
</dbReference>
<evidence type="ECO:0000259" key="1">
    <source>
        <dbReference type="Pfam" id="PF05699"/>
    </source>
</evidence>
<dbReference type="STRING" id="27349.A0A0L6VM52"/>
<dbReference type="InterPro" id="IPR008906">
    <property type="entry name" value="HATC_C_dom"/>
</dbReference>
<dbReference type="Proteomes" id="UP000037035">
    <property type="component" value="Unassembled WGS sequence"/>
</dbReference>
<dbReference type="PANTHER" id="PTHR23272:SF184">
    <property type="entry name" value="OS03G0311250 PROTEIN"/>
    <property type="match status" value="1"/>
</dbReference>
<protein>
    <recommendedName>
        <fullName evidence="1">HAT C-terminal dimerisation domain-containing protein</fullName>
    </recommendedName>
</protein>
<feature type="non-terminal residue" evidence="2">
    <location>
        <position position="93"/>
    </location>
</feature>
<dbReference type="InterPro" id="IPR012337">
    <property type="entry name" value="RNaseH-like_sf"/>
</dbReference>
<dbReference type="OrthoDB" id="2423948at2759"/>
<accession>A0A0L6VM52</accession>
<gene>
    <name evidence="2" type="ORF">VP01_13586g1</name>
</gene>
<dbReference type="SUPFAM" id="SSF53098">
    <property type="entry name" value="Ribonuclease H-like"/>
    <property type="match status" value="1"/>
</dbReference>
<dbReference type="VEuPathDB" id="FungiDB:VP01_13586g1"/>
<feature type="non-terminal residue" evidence="2">
    <location>
        <position position="1"/>
    </location>
</feature>
<sequence length="93" mass="10452">AWTAKMNHVNHLWYWKANFNHLPTLASMAQSYLSVPASSAPTKWAFSAGQYIQDYTRNQLNPNTLQALLGLKNWPTNDVIDIDNISTSSLLSS</sequence>
<comment type="caution">
    <text evidence="2">The sequence shown here is derived from an EMBL/GenBank/DDBJ whole genome shotgun (WGS) entry which is preliminary data.</text>
</comment>